<comment type="caution">
    <text evidence="6">The sequence shown here is derived from an EMBL/GenBank/DDBJ whole genome shotgun (WGS) entry which is preliminary data.</text>
</comment>
<keyword evidence="1" id="KW-0326">Glycosidase</keyword>
<organism evidence="6 7">
    <name type="scientific">Amycolatopsis ultiminotia</name>
    <dbReference type="NCBI Taxonomy" id="543629"/>
    <lineage>
        <taxon>Bacteria</taxon>
        <taxon>Bacillati</taxon>
        <taxon>Actinomycetota</taxon>
        <taxon>Actinomycetes</taxon>
        <taxon>Pseudonocardiales</taxon>
        <taxon>Pseudonocardiaceae</taxon>
        <taxon>Amycolatopsis</taxon>
    </lineage>
</organism>
<keyword evidence="1" id="KW-0378">Hydrolase</keyword>
<dbReference type="InterPro" id="IPR003961">
    <property type="entry name" value="FN3_dom"/>
</dbReference>
<dbReference type="InterPro" id="IPR038607">
    <property type="entry name" value="PhoD-like_sf"/>
</dbReference>
<accession>A0ABP6X332</accession>
<dbReference type="Pfam" id="PF16655">
    <property type="entry name" value="PhoD_N"/>
    <property type="match status" value="1"/>
</dbReference>
<name>A0ABP6X332_9PSEU</name>
<dbReference type="Pfam" id="PF09423">
    <property type="entry name" value="PhoD"/>
    <property type="match status" value="1"/>
</dbReference>
<evidence type="ECO:0000256" key="3">
    <source>
        <dbReference type="SAM" id="MobiDB-lite"/>
    </source>
</evidence>
<dbReference type="SUPFAM" id="SSF56300">
    <property type="entry name" value="Metallo-dependent phosphatases"/>
    <property type="match status" value="1"/>
</dbReference>
<dbReference type="CDD" id="cd07389">
    <property type="entry name" value="MPP_PhoD"/>
    <property type="match status" value="1"/>
</dbReference>
<gene>
    <name evidence="6" type="ORF">GCM10022222_49710</name>
</gene>
<feature type="domain" description="PhoD-like phosphatase metallophosphatase" evidence="4">
    <location>
        <begin position="241"/>
        <end position="588"/>
    </location>
</feature>
<dbReference type="EMBL" id="BAAAZN010000011">
    <property type="protein sequence ID" value="GAA3560073.1"/>
    <property type="molecule type" value="Genomic_DNA"/>
</dbReference>
<feature type="region of interest" description="Disordered" evidence="3">
    <location>
        <begin position="1"/>
        <end position="43"/>
    </location>
</feature>
<evidence type="ECO:0000313" key="6">
    <source>
        <dbReference type="EMBL" id="GAA3560073.1"/>
    </source>
</evidence>
<dbReference type="Proteomes" id="UP001500689">
    <property type="component" value="Unassembled WGS sequence"/>
</dbReference>
<sequence>MTGYQGHRPDGIARTASPGRHRPDGIARTASPGRHRPGADERPARLIFGVWTPGCGRVLRPRPENARSPDGQPELAGPPLRRDRTTAMTELTPSRRSVLKAGLAAPVLATGAGLLLPGTVTAAPLVRRDRPVLTHGVASGDVTTGSGIVWSRADRPSRLVVEIARDPSFRLARRVPGPVVTPDTGGTGKVRVAGLLPGTEYHYRVSAVDLDGRATSEPVAGRFATAPLGRTDTRILWSGDVVGQNYGINPALGGMTVFSAMADRRPDLFLHSGDTVYADSPLTETVTLPGGGGTWHNVVTPEKAKVAETLDEFRGQHAYNRLDENFLRFAAEIPAYVQWDDHEVTNNWYPGEILNDRPEYTEKRVDVLAPRAFQAFHEWHPIDRRTAVDGRVYRNFRYGSRIEVFVLDMRTYRDANTADQTQPGYILGDKQARWLADALRRSTATWKIVQADMPIGLVVPDGTAIEAVANGLPGAPGGRETELAWVLREISRHRVRNVVWLTADVHYTAAHHYSPDRAAAGDFDPFWEFVSGPLNAGAFGPNELDPTFGPEAVFVHAPETQNSSPAQGFQHFGELNVDGASGALTVDLRDASGASLWSTTLHPQGR</sequence>
<dbReference type="InterPro" id="IPR032093">
    <property type="entry name" value="PhoD_N"/>
</dbReference>
<feature type="region of interest" description="Disordered" evidence="3">
    <location>
        <begin position="59"/>
        <end position="84"/>
    </location>
</feature>
<dbReference type="Gene3D" id="3.60.21.70">
    <property type="entry name" value="PhoD-like phosphatase"/>
    <property type="match status" value="1"/>
</dbReference>
<evidence type="ECO:0000259" key="5">
    <source>
        <dbReference type="Pfam" id="PF16655"/>
    </source>
</evidence>
<keyword evidence="2" id="KW-0119">Carbohydrate metabolism</keyword>
<dbReference type="PANTHER" id="PTHR43606">
    <property type="entry name" value="PHOSPHATASE, PUTATIVE (AFU_ORTHOLOGUE AFUA_6G08710)-RELATED"/>
    <property type="match status" value="1"/>
</dbReference>
<dbReference type="SUPFAM" id="SSF49265">
    <property type="entry name" value="Fibronectin type III"/>
    <property type="match status" value="1"/>
</dbReference>
<dbReference type="InterPro" id="IPR052900">
    <property type="entry name" value="Phospholipid_Metab_Enz"/>
</dbReference>
<evidence type="ECO:0000259" key="4">
    <source>
        <dbReference type="Pfam" id="PF09423"/>
    </source>
</evidence>
<feature type="domain" description="Phospholipase D N-terminal" evidence="5">
    <location>
        <begin position="135"/>
        <end position="225"/>
    </location>
</feature>
<reference evidence="7" key="1">
    <citation type="journal article" date="2019" name="Int. J. Syst. Evol. Microbiol.">
        <title>The Global Catalogue of Microorganisms (GCM) 10K type strain sequencing project: providing services to taxonomists for standard genome sequencing and annotation.</title>
        <authorList>
            <consortium name="The Broad Institute Genomics Platform"/>
            <consortium name="The Broad Institute Genome Sequencing Center for Infectious Disease"/>
            <person name="Wu L."/>
            <person name="Ma J."/>
        </authorList>
    </citation>
    <scope>NUCLEOTIDE SEQUENCE [LARGE SCALE GENOMIC DNA]</scope>
    <source>
        <strain evidence="7">JCM 16898</strain>
    </source>
</reference>
<evidence type="ECO:0000256" key="1">
    <source>
        <dbReference type="ARBA" id="ARBA00023295"/>
    </source>
</evidence>
<proteinExistence type="predicted"/>
<dbReference type="PANTHER" id="PTHR43606:SF1">
    <property type="entry name" value="PHOD-LIKE PHOSPHATASE METALLOPHOSPHATASE DOMAIN-CONTAINING PROTEIN"/>
    <property type="match status" value="1"/>
</dbReference>
<dbReference type="InterPro" id="IPR029052">
    <property type="entry name" value="Metallo-depent_PP-like"/>
</dbReference>
<protein>
    <submittedName>
        <fullName evidence="6">Alkaline phosphatase D family protein</fullName>
    </submittedName>
</protein>
<keyword evidence="7" id="KW-1185">Reference proteome</keyword>
<dbReference type="InterPro" id="IPR036116">
    <property type="entry name" value="FN3_sf"/>
</dbReference>
<dbReference type="InterPro" id="IPR018946">
    <property type="entry name" value="PhoD-like_MPP"/>
</dbReference>
<dbReference type="Gene3D" id="2.60.40.380">
    <property type="entry name" value="Purple acid phosphatase-like, N-terminal"/>
    <property type="match status" value="1"/>
</dbReference>
<dbReference type="CDD" id="cd00063">
    <property type="entry name" value="FN3"/>
    <property type="match status" value="1"/>
</dbReference>
<evidence type="ECO:0000313" key="7">
    <source>
        <dbReference type="Proteomes" id="UP001500689"/>
    </source>
</evidence>
<keyword evidence="2" id="KW-0624">Polysaccharide degradation</keyword>
<evidence type="ECO:0000256" key="2">
    <source>
        <dbReference type="ARBA" id="ARBA00023326"/>
    </source>
</evidence>